<dbReference type="Gene3D" id="3.40.630.10">
    <property type="entry name" value="Zn peptidases"/>
    <property type="match status" value="2"/>
</dbReference>
<keyword evidence="1" id="KW-1133">Transmembrane helix</keyword>
<keyword evidence="1" id="KW-0472">Membrane</keyword>
<dbReference type="InterPro" id="IPR007484">
    <property type="entry name" value="Peptidase_M28"/>
</dbReference>
<feature type="domain" description="Peptidase M28" evidence="2">
    <location>
        <begin position="232"/>
        <end position="408"/>
    </location>
</feature>
<evidence type="ECO:0000259" key="2">
    <source>
        <dbReference type="Pfam" id="PF04389"/>
    </source>
</evidence>
<dbReference type="PANTHER" id="PTHR12147">
    <property type="entry name" value="METALLOPEPTIDASE M28 FAMILY MEMBER"/>
    <property type="match status" value="1"/>
</dbReference>
<dbReference type="PANTHER" id="PTHR12147:SF26">
    <property type="entry name" value="PEPTIDASE M28 DOMAIN-CONTAINING PROTEIN"/>
    <property type="match status" value="1"/>
</dbReference>
<evidence type="ECO:0000256" key="1">
    <source>
        <dbReference type="SAM" id="Phobius"/>
    </source>
</evidence>
<dbReference type="AlphaFoldDB" id="A0A0F9TFR4"/>
<feature type="transmembrane region" description="Helical" evidence="1">
    <location>
        <begin position="88"/>
        <end position="108"/>
    </location>
</feature>
<reference evidence="3" key="1">
    <citation type="journal article" date="2015" name="Nature">
        <title>Complex archaea that bridge the gap between prokaryotes and eukaryotes.</title>
        <authorList>
            <person name="Spang A."/>
            <person name="Saw J.H."/>
            <person name="Jorgensen S.L."/>
            <person name="Zaremba-Niedzwiedzka K."/>
            <person name="Martijn J."/>
            <person name="Lind A.E."/>
            <person name="van Eijk R."/>
            <person name="Schleper C."/>
            <person name="Guy L."/>
            <person name="Ettema T.J."/>
        </authorList>
    </citation>
    <scope>NUCLEOTIDE SEQUENCE</scope>
</reference>
<dbReference type="GO" id="GO:0008235">
    <property type="term" value="F:metalloexopeptidase activity"/>
    <property type="evidence" value="ECO:0007669"/>
    <property type="project" value="InterPro"/>
</dbReference>
<name>A0A0F9TFR4_9ZZZZ</name>
<evidence type="ECO:0000313" key="3">
    <source>
        <dbReference type="EMBL" id="KKN47841.1"/>
    </source>
</evidence>
<dbReference type="InterPro" id="IPR045175">
    <property type="entry name" value="M28_fam"/>
</dbReference>
<protein>
    <recommendedName>
        <fullName evidence="2">Peptidase M28 domain-containing protein</fullName>
    </recommendedName>
</protein>
<dbReference type="SUPFAM" id="SSF53187">
    <property type="entry name" value="Zn-dependent exopeptidases"/>
    <property type="match status" value="1"/>
</dbReference>
<dbReference type="Pfam" id="PF04389">
    <property type="entry name" value="Peptidase_M28"/>
    <property type="match status" value="1"/>
</dbReference>
<dbReference type="GO" id="GO:0006508">
    <property type="term" value="P:proteolysis"/>
    <property type="evidence" value="ECO:0007669"/>
    <property type="project" value="InterPro"/>
</dbReference>
<gene>
    <name evidence="3" type="ORF">LCGC14_0658840</name>
</gene>
<proteinExistence type="predicted"/>
<sequence length="419" mass="47702">MIEISSFKLYDEQAAISHVKALSFKRQVGKEGETKCINYISKQLNKENIDHTVESFEWVKTLIIMIKLVLAFILIYIFVYTIILLNPIISWVILPLDITFLILLYYGVKFIFDHTRDSTIGKKKESNNVIATFRAVDLYPKRPVIIFSAHHDTTSHSYPMAILMFLYKLGGILMLIFMVLASFLSIWSLLALFQLTQIDSLYLLIRNVSIICGFSFLIVNTLIITDKRSNNSDGSIDNASGVAVLLELAKLIKNQPLKKTDVIFLWIGAKEMGYLGSKQYCIKHFEELIYDYDLDKSYNINIDMVGTYIGLIDKLGMFKKKRLNQNLNDVLKASAHQLKIPLKTEFVKAGSGSSDHGIFRAYAKKEGKKGFQVSIFTSKDDAKFIHSKNDTPEKCSAYNLNGCLEICYNAIKSLDLRVE</sequence>
<dbReference type="EMBL" id="LAZR01001254">
    <property type="protein sequence ID" value="KKN47841.1"/>
    <property type="molecule type" value="Genomic_DNA"/>
</dbReference>
<keyword evidence="1" id="KW-0812">Transmembrane</keyword>
<accession>A0A0F9TFR4</accession>
<feature type="transmembrane region" description="Helical" evidence="1">
    <location>
        <begin position="165"/>
        <end position="189"/>
    </location>
</feature>
<organism evidence="3">
    <name type="scientific">marine sediment metagenome</name>
    <dbReference type="NCBI Taxonomy" id="412755"/>
    <lineage>
        <taxon>unclassified sequences</taxon>
        <taxon>metagenomes</taxon>
        <taxon>ecological metagenomes</taxon>
    </lineage>
</organism>
<feature type="transmembrane region" description="Helical" evidence="1">
    <location>
        <begin position="62"/>
        <end position="82"/>
    </location>
</feature>
<comment type="caution">
    <text evidence="3">The sequence shown here is derived from an EMBL/GenBank/DDBJ whole genome shotgun (WGS) entry which is preliminary data.</text>
</comment>
<feature type="transmembrane region" description="Helical" evidence="1">
    <location>
        <begin position="201"/>
        <end position="223"/>
    </location>
</feature>